<evidence type="ECO:0000256" key="1">
    <source>
        <dbReference type="SAM" id="SignalP"/>
    </source>
</evidence>
<accession>A0ABW3XVQ3</accession>
<feature type="signal peptide" evidence="1">
    <location>
        <begin position="1"/>
        <end position="30"/>
    </location>
</feature>
<feature type="chain" id="PRO_5046282340" description="Secreted protein" evidence="1">
    <location>
        <begin position="31"/>
        <end position="79"/>
    </location>
</feature>
<keyword evidence="3" id="KW-1185">Reference proteome</keyword>
<name>A0ABW3XVQ3_9ACTN</name>
<gene>
    <name evidence="2" type="ORF">ACFQ5X_41800</name>
</gene>
<evidence type="ECO:0008006" key="4">
    <source>
        <dbReference type="Google" id="ProtNLM"/>
    </source>
</evidence>
<organism evidence="2 3">
    <name type="scientific">Streptomyces kaempferi</name>
    <dbReference type="NCBI Taxonomy" id="333725"/>
    <lineage>
        <taxon>Bacteria</taxon>
        <taxon>Bacillati</taxon>
        <taxon>Actinomycetota</taxon>
        <taxon>Actinomycetes</taxon>
        <taxon>Kitasatosporales</taxon>
        <taxon>Streptomycetaceae</taxon>
        <taxon>Streptomyces</taxon>
    </lineage>
</organism>
<evidence type="ECO:0000313" key="3">
    <source>
        <dbReference type="Proteomes" id="UP001597058"/>
    </source>
</evidence>
<proteinExistence type="predicted"/>
<comment type="caution">
    <text evidence="2">The sequence shown here is derived from an EMBL/GenBank/DDBJ whole genome shotgun (WGS) entry which is preliminary data.</text>
</comment>
<dbReference type="EMBL" id="JBHTMM010000113">
    <property type="protein sequence ID" value="MFD1312313.1"/>
    <property type="molecule type" value="Genomic_DNA"/>
</dbReference>
<reference evidence="3" key="1">
    <citation type="journal article" date="2019" name="Int. J. Syst. Evol. Microbiol.">
        <title>The Global Catalogue of Microorganisms (GCM) 10K type strain sequencing project: providing services to taxonomists for standard genome sequencing and annotation.</title>
        <authorList>
            <consortium name="The Broad Institute Genomics Platform"/>
            <consortium name="The Broad Institute Genome Sequencing Center for Infectious Disease"/>
            <person name="Wu L."/>
            <person name="Ma J."/>
        </authorList>
    </citation>
    <scope>NUCLEOTIDE SEQUENCE [LARGE SCALE GENOMIC DNA]</scope>
    <source>
        <strain evidence="3">CGMCC 4.7020</strain>
    </source>
</reference>
<protein>
    <recommendedName>
        <fullName evidence="4">Secreted protein</fullName>
    </recommendedName>
</protein>
<keyword evidence="1" id="KW-0732">Signal</keyword>
<evidence type="ECO:0000313" key="2">
    <source>
        <dbReference type="EMBL" id="MFD1312313.1"/>
    </source>
</evidence>
<dbReference type="RefSeq" id="WP_168525512.1">
    <property type="nucleotide sequence ID" value="NZ_JBHSKH010000039.1"/>
</dbReference>
<dbReference type="Proteomes" id="UP001597058">
    <property type="component" value="Unassembled WGS sequence"/>
</dbReference>
<sequence length="79" mass="7762">MRSRLVASAATAATLAGLVLTFGLGGTAQAATRTPVTAAECSATGGLVIPLGLVGAVCVWLGPNGWVDADSAQITDLHV</sequence>